<feature type="region of interest" description="Disordered" evidence="1">
    <location>
        <begin position="335"/>
        <end position="367"/>
    </location>
</feature>
<comment type="caution">
    <text evidence="4">The sequence shown here is derived from an EMBL/GenBank/DDBJ whole genome shotgun (WGS) entry which is preliminary data.</text>
</comment>
<keyword evidence="2" id="KW-1133">Transmembrane helix</keyword>
<gene>
    <name evidence="4" type="ORF">VMCG_03333</name>
</gene>
<protein>
    <recommendedName>
        <fullName evidence="3">DUF7820 domain-containing protein</fullName>
    </recommendedName>
</protein>
<feature type="compositionally biased region" description="Low complexity" evidence="1">
    <location>
        <begin position="262"/>
        <end position="273"/>
    </location>
</feature>
<dbReference type="STRING" id="356882.A0A423WY42"/>
<keyword evidence="5" id="KW-1185">Reference proteome</keyword>
<feature type="region of interest" description="Disordered" evidence="1">
    <location>
        <begin position="722"/>
        <end position="763"/>
    </location>
</feature>
<dbReference type="AlphaFoldDB" id="A0A423WY42"/>
<feature type="compositionally biased region" description="Polar residues" evidence="1">
    <location>
        <begin position="184"/>
        <end position="195"/>
    </location>
</feature>
<accession>A0A423WY42</accession>
<evidence type="ECO:0000256" key="1">
    <source>
        <dbReference type="SAM" id="MobiDB-lite"/>
    </source>
</evidence>
<sequence length="776" mass="83511">MDPTDGKATDPERRASVRTSRRISTQQDGGFDDDDDYALLALGISDGFRPQSLDTGDRSSVPQPLVARPDSQASTSSPPRLNRSSISKPPRGRDSLTLRHDGAMGHISGPSHSRVSSTSTQSPYIPSETPYQGPSAPSHPYQMYSQNPRLARTTSVTTTSSTPTTRPESEYNGPRGPAHPYSMYPQNPFTDTSSEVAAPSIPTIPVGFVNNTDPYQRRLGPEGEELADIIGPDGHTEELPPYTRYPDEYYNRKIRDNQDAQPEGSAAAGASTAAAAAAVVPAVAAEPAEPAAVAESAVPADTSTPAAANPPVTMTRAIPGAGGIGLAARDPEFDAASEAGAPQSRDSTRSSTNESHHEVNTAAAPMSEKPQFNKFQRFAKRKACGVIPYWAICLTVTAIVIVIIIVGAVIGTLLSHHKDSQDNKPRPTSYQDSVPTITITYDAVPISTPTDLPALPTGIYSLPLNLDKSPNTCFTDTAQTSAWSCNIIWDEEVEMQMSISRNAPQLGDQSNYDIILITNTSLGVGDNAVTYGTQPPVLEPAMSMELVNDTSDLDRGPAWFRMLPYNKTVVVPEDLLAGATLSSVRRNSGTYIPRSGDLQSRSLTAQPGDKPWICYWPGTFVEVFIYAQQNSSYAGQTSASTGVITSAPTATPTATDSDATQTSTQNVGDYMPLASYPRAVKVKERRDHQSQPPYCVQVTVNPDNSTSPVMGTNGQPVMMYIDEEEPGPAPPDSGDSSWANSDRRRRRYRRDASEQWLTPRDDHDDMSACGCMWFAS</sequence>
<feature type="region of interest" description="Disordered" evidence="1">
    <location>
        <begin position="1"/>
        <end position="273"/>
    </location>
</feature>
<proteinExistence type="predicted"/>
<feature type="compositionally biased region" description="Basic and acidic residues" evidence="1">
    <location>
        <begin position="1"/>
        <end position="15"/>
    </location>
</feature>
<dbReference type="InterPro" id="IPR056722">
    <property type="entry name" value="DUF7820"/>
</dbReference>
<keyword evidence="2" id="KW-0812">Transmembrane</keyword>
<organism evidence="4 5">
    <name type="scientific">Cytospora schulzeri</name>
    <dbReference type="NCBI Taxonomy" id="448051"/>
    <lineage>
        <taxon>Eukaryota</taxon>
        <taxon>Fungi</taxon>
        <taxon>Dikarya</taxon>
        <taxon>Ascomycota</taxon>
        <taxon>Pezizomycotina</taxon>
        <taxon>Sordariomycetes</taxon>
        <taxon>Sordariomycetidae</taxon>
        <taxon>Diaporthales</taxon>
        <taxon>Cytosporaceae</taxon>
        <taxon>Cytospora</taxon>
    </lineage>
</organism>
<feature type="region of interest" description="Disordered" evidence="1">
    <location>
        <begin position="294"/>
        <end position="314"/>
    </location>
</feature>
<feature type="compositionally biased region" description="Polar residues" evidence="1">
    <location>
        <begin position="698"/>
        <end position="709"/>
    </location>
</feature>
<feature type="compositionally biased region" description="Basic and acidic residues" evidence="1">
    <location>
        <begin position="245"/>
        <end position="258"/>
    </location>
</feature>
<keyword evidence="2" id="KW-0472">Membrane</keyword>
<dbReference type="PANTHER" id="PTHR42078">
    <property type="entry name" value="GLUCAN 1, 4-ALPHA-GLUCOSIDASE"/>
    <property type="match status" value="1"/>
</dbReference>
<feature type="domain" description="DUF7820" evidence="3">
    <location>
        <begin position="436"/>
        <end position="774"/>
    </location>
</feature>
<feature type="compositionally biased region" description="Low complexity" evidence="1">
    <location>
        <begin position="152"/>
        <end position="166"/>
    </location>
</feature>
<feature type="compositionally biased region" description="Basic and acidic residues" evidence="1">
    <location>
        <begin position="91"/>
        <end position="103"/>
    </location>
</feature>
<dbReference type="Pfam" id="PF25130">
    <property type="entry name" value="DUF7820"/>
    <property type="match status" value="1"/>
</dbReference>
<name>A0A423WY42_9PEZI</name>
<reference evidence="4 5" key="1">
    <citation type="submission" date="2015-09" db="EMBL/GenBank/DDBJ databases">
        <title>Host preference determinants of Valsa canker pathogens revealed by comparative genomics.</title>
        <authorList>
            <person name="Yin Z."/>
            <person name="Huang L."/>
        </authorList>
    </citation>
    <scope>NUCLEOTIDE SEQUENCE [LARGE SCALE GENOMIC DNA]</scope>
    <source>
        <strain evidence="4 5">03-1</strain>
    </source>
</reference>
<dbReference type="OrthoDB" id="5384459at2759"/>
<feature type="region of interest" description="Disordered" evidence="1">
    <location>
        <begin position="685"/>
        <end position="709"/>
    </location>
</feature>
<feature type="transmembrane region" description="Helical" evidence="2">
    <location>
        <begin position="389"/>
        <end position="414"/>
    </location>
</feature>
<evidence type="ECO:0000256" key="2">
    <source>
        <dbReference type="SAM" id="Phobius"/>
    </source>
</evidence>
<dbReference type="PANTHER" id="PTHR42078:SF1">
    <property type="entry name" value="GLUCAN 1, 4-ALPHA-GLUCOSIDASE"/>
    <property type="match status" value="1"/>
</dbReference>
<dbReference type="Proteomes" id="UP000283895">
    <property type="component" value="Unassembled WGS sequence"/>
</dbReference>
<evidence type="ECO:0000313" key="5">
    <source>
        <dbReference type="Proteomes" id="UP000283895"/>
    </source>
</evidence>
<feature type="region of interest" description="Disordered" evidence="1">
    <location>
        <begin position="649"/>
        <end position="670"/>
    </location>
</feature>
<feature type="compositionally biased region" description="Low complexity" evidence="1">
    <location>
        <begin position="108"/>
        <end position="122"/>
    </location>
</feature>
<evidence type="ECO:0000259" key="3">
    <source>
        <dbReference type="Pfam" id="PF25130"/>
    </source>
</evidence>
<feature type="compositionally biased region" description="Low complexity" evidence="1">
    <location>
        <begin position="649"/>
        <end position="665"/>
    </location>
</feature>
<feature type="compositionally biased region" description="Polar residues" evidence="1">
    <location>
        <begin position="52"/>
        <end position="62"/>
    </location>
</feature>
<evidence type="ECO:0000313" key="4">
    <source>
        <dbReference type="EMBL" id="ROW08395.1"/>
    </source>
</evidence>
<feature type="compositionally biased region" description="Polar residues" evidence="1">
    <location>
        <begin position="71"/>
        <end position="87"/>
    </location>
</feature>
<dbReference type="EMBL" id="LKEA01000006">
    <property type="protein sequence ID" value="ROW08395.1"/>
    <property type="molecule type" value="Genomic_DNA"/>
</dbReference>